<dbReference type="AlphaFoldDB" id="B8LWM1"/>
<dbReference type="PhylomeDB" id="B8LWM1"/>
<dbReference type="Proteomes" id="UP000001745">
    <property type="component" value="Unassembled WGS sequence"/>
</dbReference>
<dbReference type="InParanoid" id="B8LWM1"/>
<name>B8LWM1_TALSN</name>
<dbReference type="HOGENOM" id="CLU_141137_1_0_1"/>
<protein>
    <submittedName>
        <fullName evidence="2">Uncharacterized protein</fullName>
    </submittedName>
</protein>
<dbReference type="VEuPathDB" id="FungiDB:TSTA_077770"/>
<sequence length="133" mass="15375">MSRTSTLLSSTETLARLRVVGYLSDYDIHHSSTSHIPNSEIIDELPSPPLQSPDLNRESPEWPNHYRRIPPYRPVNHDLDQGQRRVYTSGPERAFIAIMFLGVRNNARLNKLWRMTGEKINDQVFGYKIGGEW</sequence>
<keyword evidence="3" id="KW-1185">Reference proteome</keyword>
<organism evidence="2 3">
    <name type="scientific">Talaromyces stipitatus (strain ATCC 10500 / CBS 375.48 / QM 6759 / NRRL 1006)</name>
    <name type="common">Penicillium stipitatum</name>
    <dbReference type="NCBI Taxonomy" id="441959"/>
    <lineage>
        <taxon>Eukaryota</taxon>
        <taxon>Fungi</taxon>
        <taxon>Dikarya</taxon>
        <taxon>Ascomycota</taxon>
        <taxon>Pezizomycotina</taxon>
        <taxon>Eurotiomycetes</taxon>
        <taxon>Eurotiomycetidae</taxon>
        <taxon>Eurotiales</taxon>
        <taxon>Trichocomaceae</taxon>
        <taxon>Talaromyces</taxon>
        <taxon>Talaromyces sect. Talaromyces</taxon>
    </lineage>
</organism>
<evidence type="ECO:0000256" key="1">
    <source>
        <dbReference type="SAM" id="MobiDB-lite"/>
    </source>
</evidence>
<feature type="region of interest" description="Disordered" evidence="1">
    <location>
        <begin position="37"/>
        <end position="78"/>
    </location>
</feature>
<dbReference type="RefSeq" id="XP_002341805.1">
    <property type="nucleotide sequence ID" value="XM_002341764.1"/>
</dbReference>
<dbReference type="OrthoDB" id="5201563at2759"/>
<reference evidence="3" key="1">
    <citation type="journal article" date="2015" name="Genome Announc.">
        <title>Genome sequence of the AIDS-associated pathogen Penicillium marneffei (ATCC18224) and its near taxonomic relative Talaromyces stipitatus (ATCC10500).</title>
        <authorList>
            <person name="Nierman W.C."/>
            <person name="Fedorova-Abrams N.D."/>
            <person name="Andrianopoulos A."/>
        </authorList>
    </citation>
    <scope>NUCLEOTIDE SEQUENCE [LARGE SCALE GENOMIC DNA]</scope>
    <source>
        <strain evidence="3">ATCC 10500 / CBS 375.48 / QM 6759 / NRRL 1006</strain>
    </source>
</reference>
<accession>B8LWM1</accession>
<evidence type="ECO:0000313" key="3">
    <source>
        <dbReference type="Proteomes" id="UP000001745"/>
    </source>
</evidence>
<evidence type="ECO:0000313" key="2">
    <source>
        <dbReference type="EMBL" id="EED24418.1"/>
    </source>
</evidence>
<proteinExistence type="predicted"/>
<dbReference type="eggNOG" id="ENOG502SU37">
    <property type="taxonomic scope" value="Eukaryota"/>
</dbReference>
<dbReference type="OMA" id="SLGRVWN"/>
<gene>
    <name evidence="2" type="ORF">TSTA_077770</name>
</gene>
<dbReference type="EMBL" id="EQ962652">
    <property type="protein sequence ID" value="EED24418.1"/>
    <property type="molecule type" value="Genomic_DNA"/>
</dbReference>
<dbReference type="GeneID" id="8110230"/>